<gene>
    <name evidence="7" type="ORF">ABDJ85_00775</name>
</gene>
<feature type="domain" description="TonB C-terminal" evidence="6">
    <location>
        <begin position="158"/>
        <end position="242"/>
    </location>
</feature>
<dbReference type="Proteomes" id="UP001495147">
    <property type="component" value="Unassembled WGS sequence"/>
</dbReference>
<protein>
    <submittedName>
        <fullName evidence="7">TonB family protein</fullName>
    </submittedName>
</protein>
<reference evidence="7 8" key="1">
    <citation type="submission" date="2024-05" db="EMBL/GenBank/DDBJ databases">
        <title>Roseateles sp. DJS-2-20 16S ribosomal RNA gene Genome sequencing and assembly.</title>
        <authorList>
            <person name="Woo H."/>
        </authorList>
    </citation>
    <scope>NUCLEOTIDE SEQUENCE [LARGE SCALE GENOMIC DNA]</scope>
    <source>
        <strain evidence="7 8">DJS-2-20</strain>
    </source>
</reference>
<evidence type="ECO:0000256" key="1">
    <source>
        <dbReference type="ARBA" id="ARBA00004167"/>
    </source>
</evidence>
<proteinExistence type="predicted"/>
<dbReference type="InterPro" id="IPR037682">
    <property type="entry name" value="TonB_C"/>
</dbReference>
<dbReference type="SUPFAM" id="SSF74653">
    <property type="entry name" value="TolA/TonB C-terminal domain"/>
    <property type="match status" value="1"/>
</dbReference>
<keyword evidence="8" id="KW-1185">Reference proteome</keyword>
<dbReference type="PROSITE" id="PS52015">
    <property type="entry name" value="TONB_CTD"/>
    <property type="match status" value="1"/>
</dbReference>
<feature type="chain" id="PRO_5047064422" evidence="5">
    <location>
        <begin position="22"/>
        <end position="242"/>
    </location>
</feature>
<evidence type="ECO:0000313" key="8">
    <source>
        <dbReference type="Proteomes" id="UP001495147"/>
    </source>
</evidence>
<keyword evidence="3" id="KW-1133">Transmembrane helix</keyword>
<keyword evidence="4" id="KW-0472">Membrane</keyword>
<evidence type="ECO:0000256" key="4">
    <source>
        <dbReference type="ARBA" id="ARBA00023136"/>
    </source>
</evidence>
<evidence type="ECO:0000313" key="7">
    <source>
        <dbReference type="EMBL" id="MEO3689982.1"/>
    </source>
</evidence>
<sequence>MNKLRLIASAALLLSSGLALAQSTPDLGRAQKQADNVFRWIKVHAERPAAAPAAAPAPVAQAAVKRTAPAPAAAPVRVASAGNASPLAAVSSAAAATAASPEAMLQANPTAAGYAADSQPANTAYTSSAPASAGATQYAPSQAQPAVEVPASSAVAETPSEPALNLIKRVDPELPAGFELNERGFAQISFTVEPDGRVSNANILKASIKRLGYAAAEAVRQWRFEPVKTAQHVAVQIEFAPE</sequence>
<comment type="subcellular location">
    <subcellularLocation>
        <location evidence="1">Membrane</location>
        <topology evidence="1">Single-pass membrane protein</topology>
    </subcellularLocation>
</comment>
<evidence type="ECO:0000259" key="6">
    <source>
        <dbReference type="PROSITE" id="PS52015"/>
    </source>
</evidence>
<accession>A0ABV0FVN9</accession>
<keyword evidence="2" id="KW-0812">Transmembrane</keyword>
<feature type="signal peptide" evidence="5">
    <location>
        <begin position="1"/>
        <end position="21"/>
    </location>
</feature>
<dbReference type="InterPro" id="IPR006260">
    <property type="entry name" value="TonB/TolA_C"/>
</dbReference>
<organism evidence="7 8">
    <name type="scientific">Roseateles paludis</name>
    <dbReference type="NCBI Taxonomy" id="3145238"/>
    <lineage>
        <taxon>Bacteria</taxon>
        <taxon>Pseudomonadati</taxon>
        <taxon>Pseudomonadota</taxon>
        <taxon>Betaproteobacteria</taxon>
        <taxon>Burkholderiales</taxon>
        <taxon>Sphaerotilaceae</taxon>
        <taxon>Roseateles</taxon>
    </lineage>
</organism>
<dbReference type="Pfam" id="PF03544">
    <property type="entry name" value="TonB_C"/>
    <property type="match status" value="1"/>
</dbReference>
<comment type="caution">
    <text evidence="7">The sequence shown here is derived from an EMBL/GenBank/DDBJ whole genome shotgun (WGS) entry which is preliminary data.</text>
</comment>
<evidence type="ECO:0000256" key="2">
    <source>
        <dbReference type="ARBA" id="ARBA00022692"/>
    </source>
</evidence>
<name>A0ABV0FVN9_9BURK</name>
<keyword evidence="5" id="KW-0732">Signal</keyword>
<dbReference type="NCBIfam" id="TIGR01352">
    <property type="entry name" value="tonB_Cterm"/>
    <property type="match status" value="1"/>
</dbReference>
<evidence type="ECO:0000256" key="3">
    <source>
        <dbReference type="ARBA" id="ARBA00022989"/>
    </source>
</evidence>
<dbReference type="EMBL" id="JBDPZD010000001">
    <property type="protein sequence ID" value="MEO3689982.1"/>
    <property type="molecule type" value="Genomic_DNA"/>
</dbReference>
<evidence type="ECO:0000256" key="5">
    <source>
        <dbReference type="SAM" id="SignalP"/>
    </source>
</evidence>
<dbReference type="RefSeq" id="WP_347702821.1">
    <property type="nucleotide sequence ID" value="NZ_JBDPZD010000001.1"/>
</dbReference>
<dbReference type="Gene3D" id="3.30.2420.10">
    <property type="entry name" value="TonB"/>
    <property type="match status" value="1"/>
</dbReference>